<feature type="non-terminal residue" evidence="1">
    <location>
        <position position="1"/>
    </location>
</feature>
<evidence type="ECO:0000313" key="2">
    <source>
        <dbReference type="Proteomes" id="UP001233999"/>
    </source>
</evidence>
<name>A0AAD8E7P3_DIPPU</name>
<reference evidence="1" key="2">
    <citation type="submission" date="2023-05" db="EMBL/GenBank/DDBJ databases">
        <authorList>
            <person name="Fouks B."/>
        </authorList>
    </citation>
    <scope>NUCLEOTIDE SEQUENCE</scope>
    <source>
        <strain evidence="1">Stay&amp;Tobe</strain>
        <tissue evidence="1">Testes</tissue>
    </source>
</reference>
<gene>
    <name evidence="1" type="ORF">L9F63_004540</name>
</gene>
<evidence type="ECO:0000313" key="1">
    <source>
        <dbReference type="EMBL" id="KAJ9579794.1"/>
    </source>
</evidence>
<keyword evidence="2" id="KW-1185">Reference proteome</keyword>
<sequence length="127" mass="14570">QFLTKIELKHLYFLNYSSHQKVFDILKSFEGTGMECSYIYEARSGKKLKATFCILVTAPTASEDYGTLCCSQISVIDFVLYCLPSLRNDLSTREYSLQEVLDQLERILCGKKCLRVIVFPKLYSIGE</sequence>
<dbReference type="EMBL" id="JASPKZ010008376">
    <property type="protein sequence ID" value="KAJ9579794.1"/>
    <property type="molecule type" value="Genomic_DNA"/>
</dbReference>
<reference evidence="1" key="1">
    <citation type="journal article" date="2023" name="IScience">
        <title>Live-bearing cockroach genome reveals convergent evolutionary mechanisms linked to viviparity in insects and beyond.</title>
        <authorList>
            <person name="Fouks B."/>
            <person name="Harrison M.C."/>
            <person name="Mikhailova A.A."/>
            <person name="Marchal E."/>
            <person name="English S."/>
            <person name="Carruthers M."/>
            <person name="Jennings E.C."/>
            <person name="Chiamaka E.L."/>
            <person name="Frigard R.A."/>
            <person name="Pippel M."/>
            <person name="Attardo G.M."/>
            <person name="Benoit J.B."/>
            <person name="Bornberg-Bauer E."/>
            <person name="Tobe S.S."/>
        </authorList>
    </citation>
    <scope>NUCLEOTIDE SEQUENCE</scope>
    <source>
        <strain evidence="1">Stay&amp;Tobe</strain>
    </source>
</reference>
<organism evidence="1 2">
    <name type="scientific">Diploptera punctata</name>
    <name type="common">Pacific beetle cockroach</name>
    <dbReference type="NCBI Taxonomy" id="6984"/>
    <lineage>
        <taxon>Eukaryota</taxon>
        <taxon>Metazoa</taxon>
        <taxon>Ecdysozoa</taxon>
        <taxon>Arthropoda</taxon>
        <taxon>Hexapoda</taxon>
        <taxon>Insecta</taxon>
        <taxon>Pterygota</taxon>
        <taxon>Neoptera</taxon>
        <taxon>Polyneoptera</taxon>
        <taxon>Dictyoptera</taxon>
        <taxon>Blattodea</taxon>
        <taxon>Blaberoidea</taxon>
        <taxon>Blaberidae</taxon>
        <taxon>Diplopterinae</taxon>
        <taxon>Diploptera</taxon>
    </lineage>
</organism>
<comment type="caution">
    <text evidence="1">The sequence shown here is derived from an EMBL/GenBank/DDBJ whole genome shotgun (WGS) entry which is preliminary data.</text>
</comment>
<accession>A0AAD8E7P3</accession>
<feature type="non-terminal residue" evidence="1">
    <location>
        <position position="127"/>
    </location>
</feature>
<protein>
    <submittedName>
        <fullName evidence="1">Uncharacterized protein</fullName>
    </submittedName>
</protein>
<proteinExistence type="predicted"/>
<dbReference type="AlphaFoldDB" id="A0AAD8E7P3"/>
<dbReference type="Proteomes" id="UP001233999">
    <property type="component" value="Unassembled WGS sequence"/>
</dbReference>